<dbReference type="Pfam" id="PF20471">
    <property type="entry name" value="DUF6716"/>
    <property type="match status" value="1"/>
</dbReference>
<organism evidence="2 3">
    <name type="scientific">Chenggangzhangella methanolivorans</name>
    <dbReference type="NCBI Taxonomy" id="1437009"/>
    <lineage>
        <taxon>Bacteria</taxon>
        <taxon>Pseudomonadati</taxon>
        <taxon>Pseudomonadota</taxon>
        <taxon>Alphaproteobacteria</taxon>
        <taxon>Hyphomicrobiales</taxon>
        <taxon>Methylopilaceae</taxon>
        <taxon>Chenggangzhangella</taxon>
    </lineage>
</organism>
<keyword evidence="3" id="KW-1185">Reference proteome</keyword>
<gene>
    <name evidence="2" type="ORF">K6K41_27380</name>
</gene>
<dbReference type="InterPro" id="IPR046561">
    <property type="entry name" value="DUF6716"/>
</dbReference>
<name>A0A9E6UHX6_9HYPH</name>
<sequence>MIAVIDGGRARELFLSCAAADLSREVARPIVVVASPGVALTELLQGFMSRAPADVLCFNAENERAAFVAAADEIGVDSSNAIVTGLLGLDRRPRQPNSDGRPCVVFFEQPVIPARRMQRMHLLAGMIDLARRSPGTDVLIKLRHARNETAHHPTRFHLDDLSRELLARGGRPENLHPRARAEAARPGGARRHGVVDRRRGGDVARNPDPNRFGLRRFRSARHLVFRGLGLLRGARRPLAGHARFGAARMGGGAFRRGRRP</sequence>
<evidence type="ECO:0000313" key="2">
    <source>
        <dbReference type="EMBL" id="QZO00198.1"/>
    </source>
</evidence>
<accession>A0A9E6UHX6</accession>
<feature type="region of interest" description="Disordered" evidence="1">
    <location>
        <begin position="177"/>
        <end position="208"/>
    </location>
</feature>
<evidence type="ECO:0000256" key="1">
    <source>
        <dbReference type="SAM" id="MobiDB-lite"/>
    </source>
</evidence>
<feature type="compositionally biased region" description="Basic and acidic residues" evidence="1">
    <location>
        <begin position="193"/>
        <end position="202"/>
    </location>
</feature>
<dbReference type="EMBL" id="CP081869">
    <property type="protein sequence ID" value="QZO00198.1"/>
    <property type="molecule type" value="Genomic_DNA"/>
</dbReference>
<dbReference type="Proteomes" id="UP000825701">
    <property type="component" value="Chromosome"/>
</dbReference>
<dbReference type="KEGG" id="cmet:K6K41_27380"/>
<proteinExistence type="predicted"/>
<dbReference type="AlphaFoldDB" id="A0A9E6UHX6"/>
<evidence type="ECO:0000313" key="3">
    <source>
        <dbReference type="Proteomes" id="UP000825701"/>
    </source>
</evidence>
<reference evidence="2" key="1">
    <citation type="submission" date="2021-08" db="EMBL/GenBank/DDBJ databases">
        <authorList>
            <person name="Zhang H."/>
            <person name="Xu M."/>
            <person name="Yu Z."/>
            <person name="Yang L."/>
            <person name="Cai Y."/>
        </authorList>
    </citation>
    <scope>NUCLEOTIDE SEQUENCE</scope>
    <source>
        <strain evidence="2">CHL1</strain>
    </source>
</reference>
<protein>
    <submittedName>
        <fullName evidence="2">Uncharacterized protein</fullName>
    </submittedName>
</protein>